<dbReference type="KEGG" id="hja:BST95_06060"/>
<keyword evidence="3" id="KW-1185">Reference proteome</keyword>
<protein>
    <submittedName>
        <fullName evidence="2">Antibiotic biosynthesis monooxygenase</fullName>
    </submittedName>
</protein>
<dbReference type="RefSeq" id="WP_066056202.1">
    <property type="nucleotide sequence ID" value="NZ_BMYL01000003.1"/>
</dbReference>
<accession>A0AAP8MDI3</accession>
<dbReference type="SUPFAM" id="SSF54909">
    <property type="entry name" value="Dimeric alpha+beta barrel"/>
    <property type="match status" value="1"/>
</dbReference>
<dbReference type="Proteomes" id="UP000235162">
    <property type="component" value="Unassembled WGS sequence"/>
</dbReference>
<dbReference type="PANTHER" id="PTHR37811">
    <property type="entry name" value="BLL5343 PROTEIN"/>
    <property type="match status" value="1"/>
</dbReference>
<evidence type="ECO:0000313" key="3">
    <source>
        <dbReference type="Proteomes" id="UP000235162"/>
    </source>
</evidence>
<evidence type="ECO:0000259" key="1">
    <source>
        <dbReference type="Pfam" id="PF03992"/>
    </source>
</evidence>
<reference evidence="2 3" key="1">
    <citation type="submission" date="2018-01" db="EMBL/GenBank/DDBJ databases">
        <title>The draft genome sequence of Halioglobus japonicus S1-36.</title>
        <authorList>
            <person name="Du Z.-J."/>
            <person name="Shi M.-J."/>
        </authorList>
    </citation>
    <scope>NUCLEOTIDE SEQUENCE [LARGE SCALE GENOMIC DNA]</scope>
    <source>
        <strain evidence="2 3">S1-36</strain>
    </source>
</reference>
<dbReference type="Gene3D" id="3.30.70.100">
    <property type="match status" value="1"/>
</dbReference>
<dbReference type="PANTHER" id="PTHR37811:SF2">
    <property type="entry name" value="ABM DOMAIN-CONTAINING PROTEIN"/>
    <property type="match status" value="1"/>
</dbReference>
<feature type="domain" description="ABM" evidence="1">
    <location>
        <begin position="1"/>
        <end position="72"/>
    </location>
</feature>
<proteinExistence type="predicted"/>
<dbReference type="InterPro" id="IPR011008">
    <property type="entry name" value="Dimeric_a/b-barrel"/>
</dbReference>
<dbReference type="InterPro" id="IPR007138">
    <property type="entry name" value="ABM_dom"/>
</dbReference>
<gene>
    <name evidence="2" type="ORF">C0029_14615</name>
</gene>
<dbReference type="AlphaFoldDB" id="A0AAP8MDI3"/>
<dbReference type="GO" id="GO:0004497">
    <property type="term" value="F:monooxygenase activity"/>
    <property type="evidence" value="ECO:0007669"/>
    <property type="project" value="UniProtKB-KW"/>
</dbReference>
<name>A0AAP8MDI3_9GAMM</name>
<evidence type="ECO:0000313" key="2">
    <source>
        <dbReference type="EMBL" id="PLW85826.1"/>
    </source>
</evidence>
<dbReference type="EMBL" id="PKUR01000003">
    <property type="protein sequence ID" value="PLW85826.1"/>
    <property type="molecule type" value="Genomic_DNA"/>
</dbReference>
<comment type="caution">
    <text evidence="2">The sequence shown here is derived from an EMBL/GenBank/DDBJ whole genome shotgun (WGS) entry which is preliminary data.</text>
</comment>
<keyword evidence="2" id="KW-0560">Oxidoreductase</keyword>
<keyword evidence="2" id="KW-0503">Monooxygenase</keyword>
<dbReference type="InterPro" id="IPR052936">
    <property type="entry name" value="Jasmonate_Hydroxylase-like"/>
</dbReference>
<organism evidence="2 3">
    <name type="scientific">Halioglobus japonicus</name>
    <dbReference type="NCBI Taxonomy" id="930805"/>
    <lineage>
        <taxon>Bacteria</taxon>
        <taxon>Pseudomonadati</taxon>
        <taxon>Pseudomonadota</taxon>
        <taxon>Gammaproteobacteria</taxon>
        <taxon>Cellvibrionales</taxon>
        <taxon>Halieaceae</taxon>
        <taxon>Halioglobus</taxon>
    </lineage>
</organism>
<sequence>MFAVIFRATIKALDQEYVDTAETLRQRALSEFGCVEFKAWTEGDSEVAISYWKSEADILAWKQDAMHQRAQAAGAARWYSSYSVEVVEVVRRYEKSLYQ</sequence>
<dbReference type="Pfam" id="PF03992">
    <property type="entry name" value="ABM"/>
    <property type="match status" value="1"/>
</dbReference>